<dbReference type="Proteomes" id="UP000000689">
    <property type="component" value="Chromosome 11"/>
</dbReference>
<dbReference type="RefSeq" id="XP_003672629.1">
    <property type="nucleotide sequence ID" value="XM_003672581.1"/>
</dbReference>
<gene>
    <name evidence="2" type="primary">NDAI0K01950</name>
    <name evidence="2" type="ordered locus">NDAI_0K01950</name>
</gene>
<evidence type="ECO:0000313" key="3">
    <source>
        <dbReference type="Proteomes" id="UP000000689"/>
    </source>
</evidence>
<feature type="transmembrane region" description="Helical" evidence="1">
    <location>
        <begin position="31"/>
        <end position="49"/>
    </location>
</feature>
<evidence type="ECO:0000256" key="1">
    <source>
        <dbReference type="SAM" id="Phobius"/>
    </source>
</evidence>
<dbReference type="STRING" id="1071378.G0WHX5"/>
<dbReference type="EMBL" id="HE580277">
    <property type="protein sequence ID" value="CCD27386.1"/>
    <property type="molecule type" value="Genomic_DNA"/>
</dbReference>
<keyword evidence="1" id="KW-0472">Membrane</keyword>
<dbReference type="GO" id="GO:0005743">
    <property type="term" value="C:mitochondrial inner membrane"/>
    <property type="evidence" value="ECO:0007669"/>
    <property type="project" value="EnsemblFungi"/>
</dbReference>
<proteinExistence type="predicted"/>
<dbReference type="OMA" id="VFTEGWP"/>
<dbReference type="AlphaFoldDB" id="G0WHX5"/>
<name>G0WHX5_NAUDC</name>
<evidence type="ECO:0008006" key="4">
    <source>
        <dbReference type="Google" id="ProtNLM"/>
    </source>
</evidence>
<dbReference type="GO" id="GO:0006122">
    <property type="term" value="P:mitochondrial electron transport, ubiquinol to cytochrome c"/>
    <property type="evidence" value="ECO:0007669"/>
    <property type="project" value="EnsemblFungi"/>
</dbReference>
<evidence type="ECO:0000313" key="2">
    <source>
        <dbReference type="EMBL" id="CCD27386.1"/>
    </source>
</evidence>
<dbReference type="eggNOG" id="ENOG502S83P">
    <property type="taxonomic scope" value="Eukaryota"/>
</dbReference>
<dbReference type="OrthoDB" id="2391627at2759"/>
<dbReference type="KEGG" id="ndi:NDAI_0K01950"/>
<keyword evidence="1" id="KW-0812">Transmembrane</keyword>
<dbReference type="InterPro" id="IPR019182">
    <property type="entry name" value="Cytochrome_b-c1_su10_fun"/>
</dbReference>
<dbReference type="GO" id="GO:0045275">
    <property type="term" value="C:respiratory chain complex III"/>
    <property type="evidence" value="ECO:0007669"/>
    <property type="project" value="EnsemblFungi"/>
</dbReference>
<protein>
    <recommendedName>
        <fullName evidence="4">Cytochrome b-c1 complex subunit 10</fullName>
    </recommendedName>
</protein>
<accession>G0WHX5</accession>
<sequence>MVTYTSKINTKANPFLGRLSLRSLVAYTPNLWLWGGASLFGMFVFVEGWPTFQTEIFSKIPIFGSHWIKEAPAVEGEVEE</sequence>
<dbReference type="GeneID" id="11497752"/>
<dbReference type="GO" id="GO:0008121">
    <property type="term" value="F:quinol-cytochrome-c reductase activity"/>
    <property type="evidence" value="ECO:0007669"/>
    <property type="project" value="EnsemblFungi"/>
</dbReference>
<keyword evidence="1" id="KW-1133">Transmembrane helix</keyword>
<keyword evidence="3" id="KW-1185">Reference proteome</keyword>
<dbReference type="HOGENOM" id="CLU_152072_2_0_1"/>
<dbReference type="PANTHER" id="PTHR28254">
    <property type="entry name" value="CYTOCHROME B-C1 COMPLEX SUBUNIT 10"/>
    <property type="match status" value="1"/>
</dbReference>
<reference evidence="2 3" key="1">
    <citation type="journal article" date="2011" name="Proc. Natl. Acad. Sci. U.S.A.">
        <title>Evolutionary erosion of yeast sex chromosomes by mating-type switching accidents.</title>
        <authorList>
            <person name="Gordon J.L."/>
            <person name="Armisen D."/>
            <person name="Proux-Wera E."/>
            <person name="Oheigeartaigh S.S."/>
            <person name="Byrne K.P."/>
            <person name="Wolfe K.H."/>
        </authorList>
    </citation>
    <scope>NUCLEOTIDE SEQUENCE [LARGE SCALE GENOMIC DNA]</scope>
    <source>
        <strain evidence="3">ATCC 10597 / BCRC 20456 / CBS 421 / NBRC 0211 / NRRL Y-12639</strain>
    </source>
</reference>
<organism evidence="2 3">
    <name type="scientific">Naumovozyma dairenensis (strain ATCC 10597 / BCRC 20456 / CBS 421 / NBRC 0211 / NRRL Y-12639)</name>
    <name type="common">Saccharomyces dairenensis</name>
    <dbReference type="NCBI Taxonomy" id="1071378"/>
    <lineage>
        <taxon>Eukaryota</taxon>
        <taxon>Fungi</taxon>
        <taxon>Dikarya</taxon>
        <taxon>Ascomycota</taxon>
        <taxon>Saccharomycotina</taxon>
        <taxon>Saccharomycetes</taxon>
        <taxon>Saccharomycetales</taxon>
        <taxon>Saccharomycetaceae</taxon>
        <taxon>Naumovozyma</taxon>
    </lineage>
</organism>
<dbReference type="PANTHER" id="PTHR28254:SF1">
    <property type="entry name" value="CYTOCHROME B-C1 COMPLEX SUBUNIT 10, MITOCHONDRIAL"/>
    <property type="match status" value="1"/>
</dbReference>
<dbReference type="Pfam" id="PF09796">
    <property type="entry name" value="QCR10"/>
    <property type="match status" value="1"/>
</dbReference>